<evidence type="ECO:0000256" key="5">
    <source>
        <dbReference type="SAM" id="Phobius"/>
    </source>
</evidence>
<organism evidence="7 8">
    <name type="scientific">Trichophyton equinum (strain ATCC MYA-4606 / CBS 127.97)</name>
    <name type="common">Horse ringworm fungus</name>
    <dbReference type="NCBI Taxonomy" id="559882"/>
    <lineage>
        <taxon>Eukaryota</taxon>
        <taxon>Fungi</taxon>
        <taxon>Dikarya</taxon>
        <taxon>Ascomycota</taxon>
        <taxon>Pezizomycotina</taxon>
        <taxon>Eurotiomycetes</taxon>
        <taxon>Eurotiomycetidae</taxon>
        <taxon>Onygenales</taxon>
        <taxon>Arthrodermataceae</taxon>
        <taxon>Trichophyton</taxon>
    </lineage>
</organism>
<feature type="transmembrane region" description="Helical" evidence="5">
    <location>
        <begin position="111"/>
        <end position="130"/>
    </location>
</feature>
<feature type="transmembrane region" description="Helical" evidence="5">
    <location>
        <begin position="404"/>
        <end position="428"/>
    </location>
</feature>
<feature type="transmembrane region" description="Helical" evidence="5">
    <location>
        <begin position="378"/>
        <end position="397"/>
    </location>
</feature>
<dbReference type="InterPro" id="IPR036259">
    <property type="entry name" value="MFS_trans_sf"/>
</dbReference>
<feature type="transmembrane region" description="Helical" evidence="5">
    <location>
        <begin position="313"/>
        <end position="338"/>
    </location>
</feature>
<dbReference type="VEuPathDB" id="FungiDB:TEQG_04922"/>
<evidence type="ECO:0000256" key="2">
    <source>
        <dbReference type="ARBA" id="ARBA00022692"/>
    </source>
</evidence>
<feature type="transmembrane region" description="Helical" evidence="5">
    <location>
        <begin position="44"/>
        <end position="69"/>
    </location>
</feature>
<dbReference type="GO" id="GO:0016020">
    <property type="term" value="C:membrane"/>
    <property type="evidence" value="ECO:0007669"/>
    <property type="project" value="UniProtKB-SubCell"/>
</dbReference>
<protein>
    <submittedName>
        <fullName evidence="7">MFS transporter</fullName>
    </submittedName>
</protein>
<dbReference type="SUPFAM" id="SSF103473">
    <property type="entry name" value="MFS general substrate transporter"/>
    <property type="match status" value="1"/>
</dbReference>
<feature type="transmembrane region" description="Helical" evidence="5">
    <location>
        <begin position="448"/>
        <end position="467"/>
    </location>
</feature>
<proteinExistence type="predicted"/>
<evidence type="ECO:0000313" key="7">
    <source>
        <dbReference type="EMBL" id="EGE05912.1"/>
    </source>
</evidence>
<comment type="subcellular location">
    <subcellularLocation>
        <location evidence="1">Membrane</location>
        <topology evidence="1">Multi-pass membrane protein</topology>
    </subcellularLocation>
</comment>
<feature type="transmembrane region" description="Helical" evidence="5">
    <location>
        <begin position="350"/>
        <end position="372"/>
    </location>
</feature>
<evidence type="ECO:0000256" key="1">
    <source>
        <dbReference type="ARBA" id="ARBA00004141"/>
    </source>
</evidence>
<evidence type="ECO:0000313" key="8">
    <source>
        <dbReference type="Proteomes" id="UP000009169"/>
    </source>
</evidence>
<evidence type="ECO:0000256" key="3">
    <source>
        <dbReference type="ARBA" id="ARBA00022989"/>
    </source>
</evidence>
<dbReference type="InterPro" id="IPR020846">
    <property type="entry name" value="MFS_dom"/>
</dbReference>
<keyword evidence="4 5" id="KW-0472">Membrane</keyword>
<keyword evidence="2 5" id="KW-0812">Transmembrane</keyword>
<dbReference type="Pfam" id="PF07690">
    <property type="entry name" value="MFS_1"/>
    <property type="match status" value="1"/>
</dbReference>
<dbReference type="InterPro" id="IPR011701">
    <property type="entry name" value="MFS"/>
</dbReference>
<keyword evidence="8" id="KW-1185">Reference proteome</keyword>
<sequence>METTEEGRLIPAEEITEQAPLLRREGDEGVRNSHPRLSGARSTIIILGLTGVTFLSCVSNGLLVVGLPAIAYDLDLPDHLLFWPTSVYSLASGCVLLLAGSLADIVGDRSINILGTATTALAILGTGLSRTGMEMILYRLVQGIGVSMCLPTGVSIITRSFPPGPQRNIGFASLGLSQPLGFSVGMVAEGLFSEAPGGWRLGFYGSASVALVLTISNFLVLPFDNKQSTFKWGDLLGKVDWVGILIASSCMGIISYICAILTDDVANIQNAAHIILIVFALALMPAFGFWMHWQGKRGAPALIPNSMWKNTVFVSISLIVFFTWAVILSSELVLSLFFQKVQLLSPFDTSIRLLPNVIIGIILNLSTGLFVHLVQVNYLVIVVSIVAAIAPLLMAIIDPNWNYWICAFWGVLLGPVAIDVVFTIAHLMITDIFPSSTQALAGAVFNTIAQLGSSVGLSAIAVISAAVEKGLALSGPIACSHHGWVQSSILGLLRYHVVCCVHRSCRSPECEEAWSRRRSRTKLDTNLTNIIDSQYFMFEESARKFLNFVHRTQQSSRSRTS</sequence>
<dbReference type="PROSITE" id="PS50850">
    <property type="entry name" value="MFS"/>
    <property type="match status" value="1"/>
</dbReference>
<feature type="transmembrane region" description="Helical" evidence="5">
    <location>
        <begin position="201"/>
        <end position="221"/>
    </location>
</feature>
<dbReference type="HOGENOM" id="CLU_000960_27_5_1"/>
<feature type="transmembrane region" description="Helical" evidence="5">
    <location>
        <begin position="81"/>
        <end position="99"/>
    </location>
</feature>
<dbReference type="PANTHER" id="PTHR42718">
    <property type="entry name" value="MAJOR FACILITATOR SUPERFAMILY MULTIDRUG TRANSPORTER MFSC"/>
    <property type="match status" value="1"/>
</dbReference>
<name>F2PVJ4_TRIEC</name>
<feature type="transmembrane region" description="Helical" evidence="5">
    <location>
        <begin position="241"/>
        <end position="262"/>
    </location>
</feature>
<reference evidence="8" key="1">
    <citation type="journal article" date="2012" name="MBio">
        <title>Comparative genome analysis of Trichophyton rubrum and related dermatophytes reveals candidate genes involved in infection.</title>
        <authorList>
            <person name="Martinez D.A."/>
            <person name="Oliver B.G."/>
            <person name="Graeser Y."/>
            <person name="Goldberg J.M."/>
            <person name="Li W."/>
            <person name="Martinez-Rossi N.M."/>
            <person name="Monod M."/>
            <person name="Shelest E."/>
            <person name="Barton R.C."/>
            <person name="Birch E."/>
            <person name="Brakhage A.A."/>
            <person name="Chen Z."/>
            <person name="Gurr S.J."/>
            <person name="Heiman D."/>
            <person name="Heitman J."/>
            <person name="Kosti I."/>
            <person name="Rossi A."/>
            <person name="Saif S."/>
            <person name="Samalova M."/>
            <person name="Saunders C.W."/>
            <person name="Shea T."/>
            <person name="Summerbell R.C."/>
            <person name="Xu J."/>
            <person name="Young S."/>
            <person name="Zeng Q."/>
            <person name="Birren B.W."/>
            <person name="Cuomo C.A."/>
            <person name="White T.C."/>
        </authorList>
    </citation>
    <scope>NUCLEOTIDE SEQUENCE [LARGE SCALE GENOMIC DNA]</scope>
    <source>
        <strain evidence="8">ATCC MYA-4606 / CBS 127.97</strain>
    </source>
</reference>
<accession>F2PVJ4</accession>
<feature type="domain" description="Major facilitator superfamily (MFS) profile" evidence="6">
    <location>
        <begin position="45"/>
        <end position="506"/>
    </location>
</feature>
<dbReference type="Gene3D" id="1.20.1250.20">
    <property type="entry name" value="MFS general substrate transporter like domains"/>
    <property type="match status" value="2"/>
</dbReference>
<dbReference type="OrthoDB" id="2130629at2759"/>
<dbReference type="Proteomes" id="UP000009169">
    <property type="component" value="Unassembled WGS sequence"/>
</dbReference>
<evidence type="ECO:0000259" key="6">
    <source>
        <dbReference type="PROSITE" id="PS50850"/>
    </source>
</evidence>
<feature type="transmembrane region" description="Helical" evidence="5">
    <location>
        <begin position="136"/>
        <end position="157"/>
    </location>
</feature>
<dbReference type="eggNOG" id="KOG0254">
    <property type="taxonomic scope" value="Eukaryota"/>
</dbReference>
<dbReference type="GO" id="GO:0022857">
    <property type="term" value="F:transmembrane transporter activity"/>
    <property type="evidence" value="ECO:0007669"/>
    <property type="project" value="InterPro"/>
</dbReference>
<dbReference type="EMBL" id="DS995743">
    <property type="protein sequence ID" value="EGE05912.1"/>
    <property type="molecule type" value="Genomic_DNA"/>
</dbReference>
<dbReference type="AlphaFoldDB" id="F2PVJ4"/>
<evidence type="ECO:0000256" key="4">
    <source>
        <dbReference type="ARBA" id="ARBA00023136"/>
    </source>
</evidence>
<feature type="transmembrane region" description="Helical" evidence="5">
    <location>
        <begin position="274"/>
        <end position="293"/>
    </location>
</feature>
<keyword evidence="3 5" id="KW-1133">Transmembrane helix</keyword>
<gene>
    <name evidence="7" type="ORF">TEQG_04922</name>
</gene>
<dbReference type="PANTHER" id="PTHR42718:SF10">
    <property type="entry name" value="TRANSPORTER, PUTATIVE (AFU_ORTHOLOGUE AFUA_8G06760)-RELATED"/>
    <property type="match status" value="1"/>
</dbReference>